<evidence type="ECO:0000259" key="7">
    <source>
        <dbReference type="Pfam" id="PF13396"/>
    </source>
</evidence>
<dbReference type="AlphaFoldDB" id="A0A0C3RDW6"/>
<evidence type="ECO:0000256" key="2">
    <source>
        <dbReference type="ARBA" id="ARBA00022475"/>
    </source>
</evidence>
<dbReference type="EMBL" id="JPIU01000039">
    <property type="protein sequence ID" value="KIO44551.1"/>
    <property type="molecule type" value="Genomic_DNA"/>
</dbReference>
<evidence type="ECO:0000256" key="3">
    <source>
        <dbReference type="ARBA" id="ARBA00022692"/>
    </source>
</evidence>
<evidence type="ECO:0000256" key="1">
    <source>
        <dbReference type="ARBA" id="ARBA00004651"/>
    </source>
</evidence>
<dbReference type="Pfam" id="PF13396">
    <property type="entry name" value="PLDc_N"/>
    <property type="match status" value="1"/>
</dbReference>
<keyword evidence="3 6" id="KW-0812">Transmembrane</keyword>
<organism evidence="8 9">
    <name type="scientific">Sanguibacteroides justesenii</name>
    <dbReference type="NCBI Taxonomy" id="1547597"/>
    <lineage>
        <taxon>Bacteria</taxon>
        <taxon>Pseudomonadati</taxon>
        <taxon>Bacteroidota</taxon>
        <taxon>Bacteroidia</taxon>
        <taxon>Bacteroidales</taxon>
        <taxon>Porphyromonadaceae</taxon>
        <taxon>Sanguibacteroides</taxon>
    </lineage>
</organism>
<accession>A0A0C3RDW6</accession>
<dbReference type="Proteomes" id="UP000031980">
    <property type="component" value="Unassembled WGS sequence"/>
</dbReference>
<keyword evidence="2" id="KW-1003">Cell membrane</keyword>
<dbReference type="InterPro" id="IPR027379">
    <property type="entry name" value="CLS_N"/>
</dbReference>
<comment type="caution">
    <text evidence="8">The sequence shown here is derived from an EMBL/GenBank/DDBJ whole genome shotgun (WGS) entry which is preliminary data.</text>
</comment>
<keyword evidence="5 6" id="KW-0472">Membrane</keyword>
<evidence type="ECO:0000313" key="8">
    <source>
        <dbReference type="EMBL" id="KIO44551.1"/>
    </source>
</evidence>
<sequence>MGLIIYIIGIVATIYAILDLVKKNISTPCKLLIIIVLLLTSWIGLIIYFLYAKDHVEEWCKQ</sequence>
<proteinExistence type="predicted"/>
<evidence type="ECO:0000313" key="9">
    <source>
        <dbReference type="Proteomes" id="UP000031980"/>
    </source>
</evidence>
<evidence type="ECO:0000256" key="5">
    <source>
        <dbReference type="ARBA" id="ARBA00023136"/>
    </source>
</evidence>
<reference evidence="8 9" key="1">
    <citation type="submission" date="2014-07" db="EMBL/GenBank/DDBJ databases">
        <title>Porphyromonadaceae bacterium OUH 308042 = ATCC BAA-2681 = DSM 28342 draft genome.</title>
        <authorList>
            <person name="Sydenham T.V."/>
            <person name="Hasman H."/>
            <person name="Justensen U.S."/>
        </authorList>
    </citation>
    <scope>NUCLEOTIDE SEQUENCE [LARGE SCALE GENOMIC DNA]</scope>
    <source>
        <strain evidence="8 9">OUH 308042</strain>
    </source>
</reference>
<dbReference type="GO" id="GO:0005886">
    <property type="term" value="C:plasma membrane"/>
    <property type="evidence" value="ECO:0007669"/>
    <property type="project" value="UniProtKB-SubCell"/>
</dbReference>
<feature type="transmembrane region" description="Helical" evidence="6">
    <location>
        <begin position="6"/>
        <end position="22"/>
    </location>
</feature>
<dbReference type="RefSeq" id="WP_041505285.1">
    <property type="nucleotide sequence ID" value="NZ_JPIU01000039.1"/>
</dbReference>
<name>A0A0C3RDW6_9PORP</name>
<feature type="transmembrane region" description="Helical" evidence="6">
    <location>
        <begin position="31"/>
        <end position="51"/>
    </location>
</feature>
<evidence type="ECO:0000256" key="4">
    <source>
        <dbReference type="ARBA" id="ARBA00022989"/>
    </source>
</evidence>
<comment type="subcellular location">
    <subcellularLocation>
        <location evidence="1">Cell membrane</location>
        <topology evidence="1">Multi-pass membrane protein</topology>
    </subcellularLocation>
</comment>
<keyword evidence="9" id="KW-1185">Reference proteome</keyword>
<gene>
    <name evidence="8" type="ORF">BA92_10220</name>
</gene>
<dbReference type="OrthoDB" id="1048705at2"/>
<evidence type="ECO:0000256" key="6">
    <source>
        <dbReference type="SAM" id="Phobius"/>
    </source>
</evidence>
<feature type="domain" description="Cardiolipin synthase N-terminal" evidence="7">
    <location>
        <begin position="11"/>
        <end position="50"/>
    </location>
</feature>
<keyword evidence="4 6" id="KW-1133">Transmembrane helix</keyword>
<protein>
    <recommendedName>
        <fullName evidence="7">Cardiolipin synthase N-terminal domain-containing protein</fullName>
    </recommendedName>
</protein>